<evidence type="ECO:0000256" key="2">
    <source>
        <dbReference type="SAM" id="SignalP"/>
    </source>
</evidence>
<dbReference type="Proteomes" id="UP001596044">
    <property type="component" value="Unassembled WGS sequence"/>
</dbReference>
<evidence type="ECO:0000256" key="1">
    <source>
        <dbReference type="SAM" id="MobiDB-lite"/>
    </source>
</evidence>
<feature type="region of interest" description="Disordered" evidence="1">
    <location>
        <begin position="30"/>
        <end position="66"/>
    </location>
</feature>
<dbReference type="EMBL" id="JBHSMJ010000065">
    <property type="protein sequence ID" value="MFC5453184.1"/>
    <property type="molecule type" value="Genomic_DNA"/>
</dbReference>
<organism evidence="3 4">
    <name type="scientific">Paenibacillus aestuarii</name>
    <dbReference type="NCBI Taxonomy" id="516965"/>
    <lineage>
        <taxon>Bacteria</taxon>
        <taxon>Bacillati</taxon>
        <taxon>Bacillota</taxon>
        <taxon>Bacilli</taxon>
        <taxon>Bacillales</taxon>
        <taxon>Paenibacillaceae</taxon>
        <taxon>Paenibacillus</taxon>
    </lineage>
</organism>
<gene>
    <name evidence="3" type="ORF">ACFPOG_33750</name>
</gene>
<dbReference type="RefSeq" id="WP_270879431.1">
    <property type="nucleotide sequence ID" value="NZ_JAQFVF010000023.1"/>
</dbReference>
<evidence type="ECO:0008006" key="5">
    <source>
        <dbReference type="Google" id="ProtNLM"/>
    </source>
</evidence>
<protein>
    <recommendedName>
        <fullName evidence="5">LysM domain-containing protein</fullName>
    </recommendedName>
</protein>
<reference evidence="4" key="1">
    <citation type="journal article" date="2019" name="Int. J. Syst. Evol. Microbiol.">
        <title>The Global Catalogue of Microorganisms (GCM) 10K type strain sequencing project: providing services to taxonomists for standard genome sequencing and annotation.</title>
        <authorList>
            <consortium name="The Broad Institute Genomics Platform"/>
            <consortium name="The Broad Institute Genome Sequencing Center for Infectious Disease"/>
            <person name="Wu L."/>
            <person name="Ma J."/>
        </authorList>
    </citation>
    <scope>NUCLEOTIDE SEQUENCE [LARGE SCALE GENOMIC DNA]</scope>
    <source>
        <strain evidence="4">KACC 11904</strain>
    </source>
</reference>
<keyword evidence="4" id="KW-1185">Reference proteome</keyword>
<keyword evidence="2" id="KW-0732">Signal</keyword>
<comment type="caution">
    <text evidence="3">The sequence shown here is derived from an EMBL/GenBank/DDBJ whole genome shotgun (WGS) entry which is preliminary data.</text>
</comment>
<feature type="compositionally biased region" description="Low complexity" evidence="1">
    <location>
        <begin position="30"/>
        <end position="51"/>
    </location>
</feature>
<feature type="chain" id="PRO_5045889003" description="LysM domain-containing protein" evidence="2">
    <location>
        <begin position="35"/>
        <end position="232"/>
    </location>
</feature>
<evidence type="ECO:0000313" key="3">
    <source>
        <dbReference type="EMBL" id="MFC5453184.1"/>
    </source>
</evidence>
<accession>A0ABW0KIS7</accession>
<name>A0ABW0KIS7_9BACL</name>
<evidence type="ECO:0000313" key="4">
    <source>
        <dbReference type="Proteomes" id="UP001596044"/>
    </source>
</evidence>
<feature type="signal peptide" evidence="2">
    <location>
        <begin position="1"/>
        <end position="34"/>
    </location>
</feature>
<proteinExistence type="predicted"/>
<sequence>MNPNTMKKRIISSIAFTLALSAGSLAFSGSSAHAQGTAPAQQLAQQQAEVDQSADEQGKGHRGRKWPIVEESANILGIDKEAMMKSLKDGKSIVQIAAEKGVSEADLTAKLQQLRTSKIEAAVKDGQLTAEQGDHMKQRLNEHLKFILNEKNLFAKEQHGKWHRHGLKPDKEKLAQTLGMSKEELRAQLKAGKSLTEIAKAKGMSKDKLVATIKEQLTPSIEQMVDRKWKAE</sequence>